<dbReference type="InterPro" id="IPR035940">
    <property type="entry name" value="CAP_sf"/>
</dbReference>
<feature type="signal peptide" evidence="1">
    <location>
        <begin position="1"/>
        <end position="31"/>
    </location>
</feature>
<reference evidence="3 4" key="1">
    <citation type="submission" date="2019-02" db="EMBL/GenBank/DDBJ databases">
        <title>Deep-cultivation of Planctomycetes and their phenomic and genomic characterization uncovers novel biology.</title>
        <authorList>
            <person name="Wiegand S."/>
            <person name="Jogler M."/>
            <person name="Boedeker C."/>
            <person name="Pinto D."/>
            <person name="Vollmers J."/>
            <person name="Rivas-Marin E."/>
            <person name="Kohn T."/>
            <person name="Peeters S.H."/>
            <person name="Heuer A."/>
            <person name="Rast P."/>
            <person name="Oberbeckmann S."/>
            <person name="Bunk B."/>
            <person name="Jeske O."/>
            <person name="Meyerdierks A."/>
            <person name="Storesund J.E."/>
            <person name="Kallscheuer N."/>
            <person name="Luecker S."/>
            <person name="Lage O.M."/>
            <person name="Pohl T."/>
            <person name="Merkel B.J."/>
            <person name="Hornburger P."/>
            <person name="Mueller R.-W."/>
            <person name="Bruemmer F."/>
            <person name="Labrenz M."/>
            <person name="Spormann A.M."/>
            <person name="Op Den Camp H."/>
            <person name="Overmann J."/>
            <person name="Amann R."/>
            <person name="Jetten M.S.M."/>
            <person name="Mascher T."/>
            <person name="Medema M.H."/>
            <person name="Devos D.P."/>
            <person name="Kaster A.-K."/>
            <person name="Ovreas L."/>
            <person name="Rohde M."/>
            <person name="Galperin M.Y."/>
            <person name="Jogler C."/>
        </authorList>
    </citation>
    <scope>NUCLEOTIDE SEQUENCE [LARGE SCALE GENOMIC DNA]</scope>
    <source>
        <strain evidence="3 4">Pan54</strain>
    </source>
</reference>
<sequence precursor="true">MKSLMNSLATLITLNSIALLTMTCNVQPVSAAENVTGLNMTGVAVFNETSQIGTITQKGPMKWEWHETKDGQDKRYSWTEERRTATSVFLNDGNSIIELNIPKQGVFGSNRNFTTGDKYWVLKNFVASEENSEEKMIDLVNQLRRSKGLSVLTQNEKLMQASRNWSKYLIENNTFAHVVGESTPGSRATAAGYTGFVRMENLAGGGDAQNAFELLKKSPLHYENMIIPELKEIGVGEYSANGKRYWTMMGGTR</sequence>
<feature type="chain" id="PRO_5022844247" evidence="1">
    <location>
        <begin position="32"/>
        <end position="253"/>
    </location>
</feature>
<dbReference type="InterPro" id="IPR014044">
    <property type="entry name" value="CAP_dom"/>
</dbReference>
<evidence type="ECO:0000313" key="3">
    <source>
        <dbReference type="EMBL" id="TWT60752.1"/>
    </source>
</evidence>
<dbReference type="PANTHER" id="PTHR31157">
    <property type="entry name" value="SCP DOMAIN-CONTAINING PROTEIN"/>
    <property type="match status" value="1"/>
</dbReference>
<comment type="caution">
    <text evidence="3">The sequence shown here is derived from an EMBL/GenBank/DDBJ whole genome shotgun (WGS) entry which is preliminary data.</text>
</comment>
<accession>A0A5C5XFY7</accession>
<dbReference type="Gene3D" id="3.40.33.10">
    <property type="entry name" value="CAP"/>
    <property type="match status" value="1"/>
</dbReference>
<dbReference type="EMBL" id="SJPG01000001">
    <property type="protein sequence ID" value="TWT60752.1"/>
    <property type="molecule type" value="Genomic_DNA"/>
</dbReference>
<evidence type="ECO:0000313" key="4">
    <source>
        <dbReference type="Proteomes" id="UP000316095"/>
    </source>
</evidence>
<dbReference type="CDD" id="cd05379">
    <property type="entry name" value="CAP_bacterial"/>
    <property type="match status" value="1"/>
</dbReference>
<dbReference type="Pfam" id="PF00188">
    <property type="entry name" value="CAP"/>
    <property type="match status" value="1"/>
</dbReference>
<gene>
    <name evidence="3" type="ORF">Pan54_14790</name>
</gene>
<proteinExistence type="predicted"/>
<dbReference type="SUPFAM" id="SSF55797">
    <property type="entry name" value="PR-1-like"/>
    <property type="match status" value="1"/>
</dbReference>
<dbReference type="OrthoDB" id="982527at2"/>
<evidence type="ECO:0000259" key="2">
    <source>
        <dbReference type="Pfam" id="PF00188"/>
    </source>
</evidence>
<feature type="domain" description="SCP" evidence="2">
    <location>
        <begin position="138"/>
        <end position="248"/>
    </location>
</feature>
<keyword evidence="4" id="KW-1185">Reference proteome</keyword>
<organism evidence="3 4">
    <name type="scientific">Rubinisphaera italica</name>
    <dbReference type="NCBI Taxonomy" id="2527969"/>
    <lineage>
        <taxon>Bacteria</taxon>
        <taxon>Pseudomonadati</taxon>
        <taxon>Planctomycetota</taxon>
        <taxon>Planctomycetia</taxon>
        <taxon>Planctomycetales</taxon>
        <taxon>Planctomycetaceae</taxon>
        <taxon>Rubinisphaera</taxon>
    </lineage>
</organism>
<protein>
    <submittedName>
        <fullName evidence="3">Cysteine-rich secretory protein family protein</fullName>
    </submittedName>
</protein>
<dbReference type="Proteomes" id="UP000316095">
    <property type="component" value="Unassembled WGS sequence"/>
</dbReference>
<keyword evidence="1" id="KW-0732">Signal</keyword>
<name>A0A5C5XFY7_9PLAN</name>
<evidence type="ECO:0000256" key="1">
    <source>
        <dbReference type="SAM" id="SignalP"/>
    </source>
</evidence>
<dbReference type="PANTHER" id="PTHR31157:SF1">
    <property type="entry name" value="SCP DOMAIN-CONTAINING PROTEIN"/>
    <property type="match status" value="1"/>
</dbReference>
<dbReference type="AlphaFoldDB" id="A0A5C5XFY7"/>